<dbReference type="PANTHER" id="PTHR38468:SF1">
    <property type="entry name" value="SLL0939 PROTEIN"/>
    <property type="match status" value="1"/>
</dbReference>
<gene>
    <name evidence="2" type="ORF">SAMN03097708_02031</name>
</gene>
<accession>A0A1G5QG41</accession>
<dbReference type="RefSeq" id="WP_245688292.1">
    <property type="nucleotide sequence ID" value="NZ_FMWD01000005.1"/>
</dbReference>
<evidence type="ECO:0000313" key="3">
    <source>
        <dbReference type="Proteomes" id="UP000199648"/>
    </source>
</evidence>
<protein>
    <submittedName>
        <fullName evidence="2">Uncharacterized membrane protein</fullName>
    </submittedName>
</protein>
<feature type="transmembrane region" description="Helical" evidence="1">
    <location>
        <begin position="59"/>
        <end position="77"/>
    </location>
</feature>
<dbReference type="Proteomes" id="UP000199648">
    <property type="component" value="Unassembled WGS sequence"/>
</dbReference>
<keyword evidence="1" id="KW-0472">Membrane</keyword>
<keyword evidence="1" id="KW-1133">Transmembrane helix</keyword>
<dbReference type="AlphaFoldDB" id="A0A1G5QG41"/>
<sequence>MEDVKILIEYAGLALEFAGMVVIVLGAVYSTAQAIHLWFGTTNRNTIFLQFRIQLGRGILLGLEFLVAGDIINTIAIEPSYNSVGVLAAIVLVRTFLSFTLEVEMTGRWPWQAETETERP</sequence>
<evidence type="ECO:0000256" key="1">
    <source>
        <dbReference type="SAM" id="Phobius"/>
    </source>
</evidence>
<dbReference type="EMBL" id="FMWD01000005">
    <property type="protein sequence ID" value="SCZ60321.1"/>
    <property type="molecule type" value="Genomic_DNA"/>
</dbReference>
<dbReference type="STRING" id="415747.SAMN03097708_02031"/>
<dbReference type="PANTHER" id="PTHR38468">
    <property type="entry name" value="SLL0939 PROTEIN"/>
    <property type="match status" value="1"/>
</dbReference>
<name>A0A1G5QG41_9GAMM</name>
<feature type="transmembrane region" description="Helical" evidence="1">
    <location>
        <begin position="83"/>
        <end position="101"/>
    </location>
</feature>
<keyword evidence="1" id="KW-0812">Transmembrane</keyword>
<dbReference type="InterPro" id="IPR012427">
    <property type="entry name" value="DUF1622"/>
</dbReference>
<proteinExistence type="predicted"/>
<feature type="transmembrane region" description="Helical" evidence="1">
    <location>
        <begin position="17"/>
        <end position="39"/>
    </location>
</feature>
<keyword evidence="3" id="KW-1185">Reference proteome</keyword>
<evidence type="ECO:0000313" key="2">
    <source>
        <dbReference type="EMBL" id="SCZ60321.1"/>
    </source>
</evidence>
<reference evidence="2 3" key="1">
    <citation type="submission" date="2016-10" db="EMBL/GenBank/DDBJ databases">
        <authorList>
            <person name="de Groot N.N."/>
        </authorList>
    </citation>
    <scope>NUCLEOTIDE SEQUENCE [LARGE SCALE GENOMIC DNA]</scope>
    <source>
        <strain evidence="2 3">HLD2</strain>
    </source>
</reference>
<dbReference type="Pfam" id="PF07784">
    <property type="entry name" value="DUF1622"/>
    <property type="match status" value="1"/>
</dbReference>
<organism evidence="2 3">
    <name type="scientific">Thiohalomonas denitrificans</name>
    <dbReference type="NCBI Taxonomy" id="415747"/>
    <lineage>
        <taxon>Bacteria</taxon>
        <taxon>Pseudomonadati</taxon>
        <taxon>Pseudomonadota</taxon>
        <taxon>Gammaproteobacteria</taxon>
        <taxon>Thiohalomonadales</taxon>
        <taxon>Thiohalomonadaceae</taxon>
        <taxon>Thiohalomonas</taxon>
    </lineage>
</organism>